<dbReference type="KEGG" id="cfer:D4Z93_09080"/>
<dbReference type="GO" id="GO:0009425">
    <property type="term" value="C:bacterial-type flagellum basal body"/>
    <property type="evidence" value="ECO:0007669"/>
    <property type="project" value="UniProtKB-SubCell"/>
</dbReference>
<protein>
    <recommendedName>
        <fullName evidence="5">Flagellar protein</fullName>
    </recommendedName>
</protein>
<accession>A0A386H581</accession>
<dbReference type="AlphaFoldDB" id="A0A386H581"/>
<name>A0A386H581_9CLOT</name>
<dbReference type="Proteomes" id="UP000266301">
    <property type="component" value="Chromosome"/>
</dbReference>
<evidence type="ECO:0000256" key="1">
    <source>
        <dbReference type="ARBA" id="ARBA00022475"/>
    </source>
</evidence>
<organism evidence="6 7">
    <name type="scientific">Clostridium fermenticellae</name>
    <dbReference type="NCBI Taxonomy" id="2068654"/>
    <lineage>
        <taxon>Bacteria</taxon>
        <taxon>Bacillati</taxon>
        <taxon>Bacillota</taxon>
        <taxon>Clostridia</taxon>
        <taxon>Eubacteriales</taxon>
        <taxon>Clostridiaceae</taxon>
        <taxon>Clostridium</taxon>
    </lineage>
</organism>
<dbReference type="EMBL" id="CP032416">
    <property type="protein sequence ID" value="AYD40675.1"/>
    <property type="molecule type" value="Genomic_DNA"/>
</dbReference>
<feature type="transmembrane region" description="Helical" evidence="5">
    <location>
        <begin position="6"/>
        <end position="27"/>
    </location>
</feature>
<dbReference type="GO" id="GO:0005886">
    <property type="term" value="C:plasma membrane"/>
    <property type="evidence" value="ECO:0007669"/>
    <property type="project" value="UniProtKB-SubCell"/>
</dbReference>
<comment type="subcellular location">
    <subcellularLocation>
        <location evidence="5">Cell membrane</location>
    </subcellularLocation>
    <subcellularLocation>
        <location evidence="5">Bacterial flagellum basal body</location>
    </subcellularLocation>
</comment>
<dbReference type="GO" id="GO:0044781">
    <property type="term" value="P:bacterial-type flagellum organization"/>
    <property type="evidence" value="ECO:0007669"/>
    <property type="project" value="UniProtKB-UniRule"/>
</dbReference>
<dbReference type="NCBIfam" id="TIGR03500">
    <property type="entry name" value="FliO_TIGR"/>
    <property type="match status" value="1"/>
</dbReference>
<keyword evidence="4 5" id="KW-0472">Membrane</keyword>
<proteinExistence type="inferred from homology"/>
<dbReference type="InterPro" id="IPR022781">
    <property type="entry name" value="Flagellar_biosynth_FliO"/>
</dbReference>
<keyword evidence="1 5" id="KW-1003">Cell membrane</keyword>
<evidence type="ECO:0000256" key="2">
    <source>
        <dbReference type="ARBA" id="ARBA00022692"/>
    </source>
</evidence>
<dbReference type="RefSeq" id="WP_119972799.1">
    <property type="nucleotide sequence ID" value="NZ_CP032416.1"/>
</dbReference>
<evidence type="ECO:0000256" key="3">
    <source>
        <dbReference type="ARBA" id="ARBA00022989"/>
    </source>
</evidence>
<keyword evidence="6" id="KW-0969">Cilium</keyword>
<sequence>MDLQFLWMLLKIIIFLPFILLLIYISLKFGGNKLQSMQNGKYIKILERTNVSKTNSLLVVRLGEKIYVMSSTNNEIKIVSELNEEEVLRLEDEKLIPQYSSLEDFLNKTGMKSFLKGKLTILKKEDKNE</sequence>
<dbReference type="Pfam" id="PF04347">
    <property type="entry name" value="FliO"/>
    <property type="match status" value="1"/>
</dbReference>
<keyword evidence="2 5" id="KW-0812">Transmembrane</keyword>
<evidence type="ECO:0000256" key="5">
    <source>
        <dbReference type="RuleBase" id="RU362064"/>
    </source>
</evidence>
<keyword evidence="3 5" id="KW-1133">Transmembrane helix</keyword>
<gene>
    <name evidence="6" type="primary">fliO</name>
    <name evidence="6" type="ORF">D4Z93_09080</name>
</gene>
<keyword evidence="7" id="KW-1185">Reference proteome</keyword>
<evidence type="ECO:0000313" key="7">
    <source>
        <dbReference type="Proteomes" id="UP000266301"/>
    </source>
</evidence>
<reference evidence="6 7" key="1">
    <citation type="journal article" date="2019" name="Int. J. Syst. Evol. Microbiol.">
        <title>Clostridium fermenticellae sp. nov., isolated from the mud in a fermentation cellar for the production of the Chinese liquor, baijiu.</title>
        <authorList>
            <person name="Xu P.X."/>
            <person name="Chai L.J."/>
            <person name="Qiu T."/>
            <person name="Zhang X.J."/>
            <person name="Lu Z.M."/>
            <person name="Xiao C."/>
            <person name="Wang S.T."/>
            <person name="Shen C.H."/>
            <person name="Shi J.S."/>
            <person name="Xu Z.H."/>
        </authorList>
    </citation>
    <scope>NUCLEOTIDE SEQUENCE [LARGE SCALE GENOMIC DNA]</scope>
    <source>
        <strain evidence="6 7">JN500901</strain>
    </source>
</reference>
<keyword evidence="5" id="KW-0975">Bacterial flagellum</keyword>
<dbReference type="OrthoDB" id="1936088at2"/>
<evidence type="ECO:0000256" key="4">
    <source>
        <dbReference type="ARBA" id="ARBA00023136"/>
    </source>
</evidence>
<keyword evidence="6" id="KW-0966">Cell projection</keyword>
<comment type="similarity">
    <text evidence="5">Belongs to the FliO/MopB family.</text>
</comment>
<keyword evidence="6" id="KW-0282">Flagellum</keyword>
<evidence type="ECO:0000313" key="6">
    <source>
        <dbReference type="EMBL" id="AYD40675.1"/>
    </source>
</evidence>